<dbReference type="AlphaFoldDB" id="A0A6I1C463"/>
<name>A0A6I1C463_BIFLN</name>
<protein>
    <submittedName>
        <fullName evidence="1">Uncharacterized protein</fullName>
    </submittedName>
</protein>
<dbReference type="EMBL" id="WDWL01000014">
    <property type="protein sequence ID" value="KAB7071082.1"/>
    <property type="molecule type" value="Genomic_DNA"/>
</dbReference>
<comment type="caution">
    <text evidence="1">The sequence shown here is derived from an EMBL/GenBank/DDBJ whole genome shotgun (WGS) entry which is preliminary data.</text>
</comment>
<gene>
    <name evidence="1" type="ORF">GBI83_09415</name>
</gene>
<evidence type="ECO:0000313" key="1">
    <source>
        <dbReference type="EMBL" id="KAB7071082.1"/>
    </source>
</evidence>
<proteinExistence type="predicted"/>
<reference evidence="1 2" key="1">
    <citation type="journal article" date="2019" name="Nat. Med.">
        <title>A library of human gut bacterial isolates paired with longitudinal multiomics data enables mechanistic microbiome research.</title>
        <authorList>
            <person name="Poyet M."/>
            <person name="Groussin M."/>
            <person name="Gibbons S.M."/>
            <person name="Avila-Pacheco J."/>
            <person name="Jiang X."/>
            <person name="Kearney S.M."/>
            <person name="Perrotta A.R."/>
            <person name="Berdy B."/>
            <person name="Zhao S."/>
            <person name="Lieberman T.D."/>
            <person name="Swanson P.K."/>
            <person name="Smith M."/>
            <person name="Roesemann S."/>
            <person name="Alexander J.E."/>
            <person name="Rich S.A."/>
            <person name="Livny J."/>
            <person name="Vlamakis H."/>
            <person name="Clish C."/>
            <person name="Bullock K."/>
            <person name="Deik A."/>
            <person name="Scott J."/>
            <person name="Pierce K.A."/>
            <person name="Xavier R.J."/>
            <person name="Alm E.J."/>
        </authorList>
    </citation>
    <scope>NUCLEOTIDE SEQUENCE [LARGE SCALE GENOMIC DNA]</scope>
    <source>
        <strain evidence="1 2">BIOML-A201</strain>
    </source>
</reference>
<evidence type="ECO:0000313" key="2">
    <source>
        <dbReference type="Proteomes" id="UP000432196"/>
    </source>
</evidence>
<organism evidence="1 2">
    <name type="scientific">Bifidobacterium longum</name>
    <dbReference type="NCBI Taxonomy" id="216816"/>
    <lineage>
        <taxon>Bacteria</taxon>
        <taxon>Bacillati</taxon>
        <taxon>Actinomycetota</taxon>
        <taxon>Actinomycetes</taxon>
        <taxon>Bifidobacteriales</taxon>
        <taxon>Bifidobacteriaceae</taxon>
        <taxon>Bifidobacterium</taxon>
    </lineage>
</organism>
<dbReference type="Proteomes" id="UP000432196">
    <property type="component" value="Unassembled WGS sequence"/>
</dbReference>
<sequence length="146" mass="16234">MERLELIRQSLAPINDALPTLLPQARLRSLSAMGTLGTSHTEYPKLYADSFNATLRAELADDPIDDWKITGSASCLHLRNTDTGLKLRFLKEFKFEGSVPPAGMNRLRREAWAQPVLLDQEVSGVRPLKDSEIVLVWTETNGVATS</sequence>
<accession>A0A6I1C463</accession>